<organism evidence="1">
    <name type="scientific">marine sediment metagenome</name>
    <dbReference type="NCBI Taxonomy" id="412755"/>
    <lineage>
        <taxon>unclassified sequences</taxon>
        <taxon>metagenomes</taxon>
        <taxon>ecological metagenomes</taxon>
    </lineage>
</organism>
<comment type="caution">
    <text evidence="1">The sequence shown here is derived from an EMBL/GenBank/DDBJ whole genome shotgun (WGS) entry which is preliminary data.</text>
</comment>
<gene>
    <name evidence="1" type="ORF">LCGC14_2551580</name>
</gene>
<sequence length="192" mass="19514">GNAIWKVAASGSDVKVGVDVGATAGFLGAASSDGVLRTGAGLTYTDGGDFVTLKPDLVGDGTAGRVIRVALLEILDGTNANTLKCILTSIWNGDAIGNTDNIAKGATTGGYLFSANGEVLTIEASAISGNTLFCIATLTYNASGVVCLVDVDIVANDIELKLRHATNGATQDITSLVDAGLFHVVLFYETDA</sequence>
<dbReference type="AlphaFoldDB" id="A0A0F9CZ36"/>
<protein>
    <submittedName>
        <fullName evidence="1">Uncharacterized protein</fullName>
    </submittedName>
</protein>
<feature type="non-terminal residue" evidence="1">
    <location>
        <position position="1"/>
    </location>
</feature>
<evidence type="ECO:0000313" key="1">
    <source>
        <dbReference type="EMBL" id="KKL10861.1"/>
    </source>
</evidence>
<accession>A0A0F9CZ36</accession>
<reference evidence="1" key="1">
    <citation type="journal article" date="2015" name="Nature">
        <title>Complex archaea that bridge the gap between prokaryotes and eukaryotes.</title>
        <authorList>
            <person name="Spang A."/>
            <person name="Saw J.H."/>
            <person name="Jorgensen S.L."/>
            <person name="Zaremba-Niedzwiedzka K."/>
            <person name="Martijn J."/>
            <person name="Lind A.E."/>
            <person name="van Eijk R."/>
            <person name="Schleper C."/>
            <person name="Guy L."/>
            <person name="Ettema T.J."/>
        </authorList>
    </citation>
    <scope>NUCLEOTIDE SEQUENCE</scope>
</reference>
<dbReference type="EMBL" id="LAZR01041892">
    <property type="protein sequence ID" value="KKL10861.1"/>
    <property type="molecule type" value="Genomic_DNA"/>
</dbReference>
<name>A0A0F9CZ36_9ZZZZ</name>
<proteinExistence type="predicted"/>